<dbReference type="Proteomes" id="UP001150924">
    <property type="component" value="Unassembled WGS sequence"/>
</dbReference>
<sequence length="205" mass="22397">MLPLAVAPAGEGWDAIGYGTLDFSARSIVEGHIRGVFPHRAGMMCIANDTAKEQPQLRYYDLAHPSDQDAPVFVAGPEEDDFEPEFETLRELIASAVFDNHRLRPMPFRCEGLLVAEDGEEASQTLAPLLAERGFDVPVACGPLCLLYDDGTIAFSSYRSPAWPTPQVIPFNLGGPSPGSLRKFLGMVSTSTHLVVENLVWAPRR</sequence>
<dbReference type="RefSeq" id="WP_267773512.1">
    <property type="nucleotide sequence ID" value="NZ_JAPNKE010000002.1"/>
</dbReference>
<proteinExistence type="predicted"/>
<organism evidence="1 2">
    <name type="scientific">Nannocystis pusilla</name>
    <dbReference type="NCBI Taxonomy" id="889268"/>
    <lineage>
        <taxon>Bacteria</taxon>
        <taxon>Pseudomonadati</taxon>
        <taxon>Myxococcota</taxon>
        <taxon>Polyangia</taxon>
        <taxon>Nannocystales</taxon>
        <taxon>Nannocystaceae</taxon>
        <taxon>Nannocystis</taxon>
    </lineage>
</organism>
<gene>
    <name evidence="1" type="ORF">OV079_34170</name>
</gene>
<comment type="caution">
    <text evidence="1">The sequence shown here is derived from an EMBL/GenBank/DDBJ whole genome shotgun (WGS) entry which is preliminary data.</text>
</comment>
<evidence type="ECO:0000313" key="2">
    <source>
        <dbReference type="Proteomes" id="UP001150924"/>
    </source>
</evidence>
<dbReference type="AlphaFoldDB" id="A0A9X3J0Y2"/>
<reference evidence="1" key="1">
    <citation type="submission" date="2022-11" db="EMBL/GenBank/DDBJ databases">
        <title>Minimal conservation of predation-associated metabolite biosynthetic gene clusters underscores biosynthetic potential of Myxococcota including descriptions for ten novel species: Archangium lansinium sp. nov., Myxococcus landrumus sp. nov., Nannocystis bai.</title>
        <authorList>
            <person name="Ahearne A."/>
            <person name="Stevens C."/>
            <person name="Phillips K."/>
        </authorList>
    </citation>
    <scope>NUCLEOTIDE SEQUENCE</scope>
    <source>
        <strain evidence="1">Na p29</strain>
    </source>
</reference>
<protein>
    <submittedName>
        <fullName evidence="1">Uncharacterized protein</fullName>
    </submittedName>
</protein>
<evidence type="ECO:0000313" key="1">
    <source>
        <dbReference type="EMBL" id="MCY1010525.1"/>
    </source>
</evidence>
<keyword evidence="2" id="KW-1185">Reference proteome</keyword>
<dbReference type="EMBL" id="JAPNKE010000002">
    <property type="protein sequence ID" value="MCY1010525.1"/>
    <property type="molecule type" value="Genomic_DNA"/>
</dbReference>
<name>A0A9X3J0Y2_9BACT</name>
<accession>A0A9X3J0Y2</accession>